<dbReference type="InterPro" id="IPR007540">
    <property type="entry name" value="Fimbrial_CS1-type"/>
</dbReference>
<accession>A0AA50KEA6</accession>
<dbReference type="AlphaFoldDB" id="A0AA50KEA6"/>
<dbReference type="Pfam" id="PF04449">
    <property type="entry name" value="Fimbrial_CS1"/>
    <property type="match status" value="1"/>
</dbReference>
<evidence type="ECO:0000313" key="4">
    <source>
        <dbReference type="Proteomes" id="UP000527352"/>
    </source>
</evidence>
<sequence length="162" mass="17425">MKIWKAAPITLLVAMNSFAAEKIEHQVTVIAQIPSENFFVQPTGNDNWINSQQKLAYNAHTKKLDQLNKQLEVKSTIGAITGYLSNPAIIASGNDNIALTVKVGGIELKTSATELVDVDNAKTGKTLALEIIPTAPASGYVAGNYQGMVNMIFESEAPIKKP</sequence>
<organism evidence="3">
    <name type="scientific">Shewanella oncorhynchi</name>
    <dbReference type="NCBI Taxonomy" id="2726434"/>
    <lineage>
        <taxon>Bacteria</taxon>
        <taxon>Pseudomonadati</taxon>
        <taxon>Pseudomonadota</taxon>
        <taxon>Gammaproteobacteria</taxon>
        <taxon>Alteromonadales</taxon>
        <taxon>Shewanellaceae</taxon>
        <taxon>Shewanella</taxon>
    </lineage>
</organism>
<dbReference type="RefSeq" id="WP_168826436.1">
    <property type="nucleotide sequence ID" value="NZ_CP132914.1"/>
</dbReference>
<keyword evidence="1" id="KW-0732">Signal</keyword>
<dbReference type="GeneID" id="301337831"/>
<feature type="chain" id="PRO_5041290084" evidence="1">
    <location>
        <begin position="20"/>
        <end position="162"/>
    </location>
</feature>
<dbReference type="Proteomes" id="UP001236800">
    <property type="component" value="Chromosome"/>
</dbReference>
<evidence type="ECO:0000256" key="1">
    <source>
        <dbReference type="SAM" id="SignalP"/>
    </source>
</evidence>
<proteinExistence type="predicted"/>
<reference evidence="2 4" key="1">
    <citation type="submission" date="2020-04" db="EMBL/GenBank/DDBJ databases">
        <title>The first description of lens atrophy caused by putative novel Shewanella sp. that is a new emerging pathogen for cultured rainbow trout?</title>
        <authorList>
            <person name="Saticioglu I.B."/>
            <person name="Duman M."/>
            <person name="Altun S."/>
        </authorList>
    </citation>
    <scope>NUCLEOTIDE SEQUENCE [LARGE SCALE GENOMIC DNA]</scope>
    <source>
        <strain evidence="2 4">S-1</strain>
    </source>
</reference>
<dbReference type="Proteomes" id="UP000527352">
    <property type="component" value="Unassembled WGS sequence"/>
</dbReference>
<dbReference type="EMBL" id="JABAEB010000010">
    <property type="protein sequence ID" value="NLQ24372.1"/>
    <property type="molecule type" value="Genomic_DNA"/>
</dbReference>
<reference evidence="3" key="2">
    <citation type="submission" date="2023-08" db="EMBL/GenBank/DDBJ databases">
        <title>Complete genome sequence of Shewanella oncorhynchi Z-P2, a siderophore putrebactin-producing bacterium.</title>
        <authorList>
            <person name="Zhang Y."/>
        </authorList>
    </citation>
    <scope>NUCLEOTIDE SEQUENCE</scope>
    <source>
        <strain evidence="3">Z-P2</strain>
    </source>
</reference>
<dbReference type="GO" id="GO:0009289">
    <property type="term" value="C:pilus"/>
    <property type="evidence" value="ECO:0007669"/>
    <property type="project" value="InterPro"/>
</dbReference>
<gene>
    <name evidence="2" type="ORF">HGO26_15990</name>
    <name evidence="3" type="ORF">RA178_01560</name>
</gene>
<dbReference type="EMBL" id="CP132914">
    <property type="protein sequence ID" value="WMB73339.1"/>
    <property type="molecule type" value="Genomic_DNA"/>
</dbReference>
<keyword evidence="4" id="KW-1185">Reference proteome</keyword>
<evidence type="ECO:0000313" key="3">
    <source>
        <dbReference type="EMBL" id="WMB73339.1"/>
    </source>
</evidence>
<evidence type="ECO:0000313" key="2">
    <source>
        <dbReference type="EMBL" id="NLQ24372.1"/>
    </source>
</evidence>
<feature type="signal peptide" evidence="1">
    <location>
        <begin position="1"/>
        <end position="19"/>
    </location>
</feature>
<dbReference type="KEGG" id="sog:RA178_01560"/>
<name>A0AA50KEA6_9GAMM</name>
<protein>
    <submittedName>
        <fullName evidence="2">Adhesin</fullName>
    </submittedName>
    <submittedName>
        <fullName evidence="3">CS1 type fimbrial major subunit</fullName>
    </submittedName>
</protein>
<dbReference type="Gene3D" id="2.60.40.2040">
    <property type="entry name" value="CFA/I fimbrial subunit E, pilin domain"/>
    <property type="match status" value="1"/>
</dbReference>